<organism evidence="1 2">
    <name type="scientific">Candidatus Roizmanbacteria bacterium CG17_big_fil_post_rev_8_21_14_2_50_39_7</name>
    <dbReference type="NCBI Taxonomy" id="1974858"/>
    <lineage>
        <taxon>Bacteria</taxon>
        <taxon>Candidatus Roizmaniibacteriota</taxon>
    </lineage>
</organism>
<sequence>PFVMTAATVEKTFSAGEALYSNTVAAVPANPFVSAAHGGTWTWIAAVNTTCLFRSEFGADLATGFARASGWKGLALANAAPIFVVNPNDAAAQEVSALDAVSAHGVMLQPSSSREAVLRFRPDTAGWYSVQWTVCDIHSSGGQDICDGVKYLFSLNGKTLAEGFVSKEYNCPSAAGERVFSRKIGADETFEFFVDGSGNNAYDWTELQLVFT</sequence>
<reference evidence="2" key="1">
    <citation type="submission" date="2017-09" db="EMBL/GenBank/DDBJ databases">
        <title>Depth-based differentiation of microbial function through sediment-hosted aquifers and enrichment of novel symbionts in the deep terrestrial subsurface.</title>
        <authorList>
            <person name="Probst A.J."/>
            <person name="Ladd B."/>
            <person name="Jarett J.K."/>
            <person name="Geller-Mcgrath D.E."/>
            <person name="Sieber C.M.K."/>
            <person name="Emerson J.B."/>
            <person name="Anantharaman K."/>
            <person name="Thomas B.C."/>
            <person name="Malmstrom R."/>
            <person name="Stieglmeier M."/>
            <person name="Klingl A."/>
            <person name="Woyke T."/>
            <person name="Ryan C.M."/>
            <person name="Banfield J.F."/>
        </authorList>
    </citation>
    <scope>NUCLEOTIDE SEQUENCE [LARGE SCALE GENOMIC DNA]</scope>
</reference>
<comment type="caution">
    <text evidence="1">The sequence shown here is derived from an EMBL/GenBank/DDBJ whole genome shotgun (WGS) entry which is preliminary data.</text>
</comment>
<protein>
    <submittedName>
        <fullName evidence="1">Uncharacterized protein</fullName>
    </submittedName>
</protein>
<feature type="non-terminal residue" evidence="1">
    <location>
        <position position="212"/>
    </location>
</feature>
<dbReference type="AlphaFoldDB" id="A0A2M7EKF0"/>
<name>A0A2M7EKF0_9BACT</name>
<dbReference type="EMBL" id="PFEV01000087">
    <property type="protein sequence ID" value="PIV71030.1"/>
    <property type="molecule type" value="Genomic_DNA"/>
</dbReference>
<gene>
    <name evidence="1" type="ORF">COW57_01895</name>
</gene>
<proteinExistence type="predicted"/>
<feature type="non-terminal residue" evidence="1">
    <location>
        <position position="1"/>
    </location>
</feature>
<evidence type="ECO:0000313" key="1">
    <source>
        <dbReference type="EMBL" id="PIV71030.1"/>
    </source>
</evidence>
<accession>A0A2M7EKF0</accession>
<dbReference type="Proteomes" id="UP000228762">
    <property type="component" value="Unassembled WGS sequence"/>
</dbReference>
<evidence type="ECO:0000313" key="2">
    <source>
        <dbReference type="Proteomes" id="UP000228762"/>
    </source>
</evidence>